<sequence length="495" mass="56236">MNALKASASDSNKIGETNVEWTDAIQECPMYRPTKEEFEDPFLFLQKIAPQASPYGVVLKREKRGFKFTSSVQPFRLGRWKADDKINFFMSGRKYTLHGFEKKANNRFSQQYRCSGCLPVSFLEKQFWLEIASGKEGTVEYAINVEGSAFSSSSSDELGRSKWNLNTLPLLPQSTLRLLGTTIPGVTDPMLYIGMLFSIFAWHVEDHYLYSINYHHCGAPKTWYGVPGCAAEDFERVVSEHVYSKEIMKADGDDGAFNILVEKTTMFSPDILSKHGVRVYKAVQMPGEFVITFPRAYHAGFSHGFNCAEAVNFAVGNWFPFGEIATQCYARLKRVPIIPYEELLCREALFLSRLAEHERHTHADWDSHRCVKLCFVRLIHSHHRARCALLKPSVVQVFTTNSQRTTFCCLCNRDCYVAYLKCNCFPLPTCLFHEDLWSSCPCGSNRLLYVMKDVAGMETLAQKYSDEEEALWQDKQTTNVGMASSNSRVASSCEG</sequence>
<dbReference type="InterPro" id="IPR004198">
    <property type="entry name" value="Znf_C5HC2"/>
</dbReference>
<evidence type="ECO:0000313" key="5">
    <source>
        <dbReference type="EMBL" id="KAK6926170.1"/>
    </source>
</evidence>
<name>A0AAN8V237_9MAGN</name>
<feature type="domain" description="JmjC" evidence="4">
    <location>
        <begin position="157"/>
        <end position="330"/>
    </location>
</feature>
<dbReference type="PROSITE" id="PS51183">
    <property type="entry name" value="JMJN"/>
    <property type="match status" value="1"/>
</dbReference>
<dbReference type="GO" id="GO:0141052">
    <property type="term" value="F:histone H3 demethylase activity"/>
    <property type="evidence" value="ECO:0007669"/>
    <property type="project" value="UniProtKB-ARBA"/>
</dbReference>
<evidence type="ECO:0000259" key="4">
    <source>
        <dbReference type="PROSITE" id="PS51184"/>
    </source>
</evidence>
<dbReference type="GO" id="GO:0010468">
    <property type="term" value="P:regulation of gene expression"/>
    <property type="evidence" value="ECO:0007669"/>
    <property type="project" value="TreeGrafter"/>
</dbReference>
<dbReference type="Pfam" id="PF02928">
    <property type="entry name" value="zf-C5HC2"/>
    <property type="match status" value="1"/>
</dbReference>
<keyword evidence="1" id="KW-0479">Metal-binding</keyword>
<dbReference type="SUPFAM" id="SSF51197">
    <property type="entry name" value="Clavaminate synthase-like"/>
    <property type="match status" value="1"/>
</dbReference>
<dbReference type="InterPro" id="IPR003349">
    <property type="entry name" value="JmjN"/>
</dbReference>
<evidence type="ECO:0000313" key="6">
    <source>
        <dbReference type="Proteomes" id="UP001370490"/>
    </source>
</evidence>
<keyword evidence="6" id="KW-1185">Reference proteome</keyword>
<dbReference type="InterPro" id="IPR003347">
    <property type="entry name" value="JmjC_dom"/>
</dbReference>
<dbReference type="SMART" id="SM00545">
    <property type="entry name" value="JmjN"/>
    <property type="match status" value="1"/>
</dbReference>
<accession>A0AAN8V237</accession>
<reference evidence="5 6" key="1">
    <citation type="submission" date="2023-12" db="EMBL/GenBank/DDBJ databases">
        <title>A high-quality genome assembly for Dillenia turbinata (Dilleniales).</title>
        <authorList>
            <person name="Chanderbali A."/>
        </authorList>
    </citation>
    <scope>NUCLEOTIDE SEQUENCE [LARGE SCALE GENOMIC DNA]</scope>
    <source>
        <strain evidence="5">LSX21</strain>
        <tissue evidence="5">Leaf</tissue>
    </source>
</reference>
<dbReference type="AlphaFoldDB" id="A0AAN8V237"/>
<dbReference type="GO" id="GO:0000785">
    <property type="term" value="C:chromatin"/>
    <property type="evidence" value="ECO:0007669"/>
    <property type="project" value="TreeGrafter"/>
</dbReference>
<gene>
    <name evidence="5" type="ORF">RJ641_007889</name>
</gene>
<dbReference type="GO" id="GO:0046872">
    <property type="term" value="F:metal ion binding"/>
    <property type="evidence" value="ECO:0007669"/>
    <property type="project" value="UniProtKB-KW"/>
</dbReference>
<feature type="domain" description="JmjN" evidence="3">
    <location>
        <begin position="28"/>
        <end position="69"/>
    </location>
</feature>
<keyword evidence="2" id="KW-0408">Iron</keyword>
<evidence type="ECO:0000259" key="3">
    <source>
        <dbReference type="PROSITE" id="PS51183"/>
    </source>
</evidence>
<evidence type="ECO:0000256" key="2">
    <source>
        <dbReference type="ARBA" id="ARBA00023004"/>
    </source>
</evidence>
<dbReference type="Gene3D" id="2.60.120.650">
    <property type="entry name" value="Cupin"/>
    <property type="match status" value="1"/>
</dbReference>
<dbReference type="SMART" id="SM00558">
    <property type="entry name" value="JmjC"/>
    <property type="match status" value="1"/>
</dbReference>
<protein>
    <submittedName>
        <fullName evidence="5">Zinc finger, C5HC2-type</fullName>
    </submittedName>
</protein>
<evidence type="ECO:0000256" key="1">
    <source>
        <dbReference type="ARBA" id="ARBA00022723"/>
    </source>
</evidence>
<organism evidence="5 6">
    <name type="scientific">Dillenia turbinata</name>
    <dbReference type="NCBI Taxonomy" id="194707"/>
    <lineage>
        <taxon>Eukaryota</taxon>
        <taxon>Viridiplantae</taxon>
        <taxon>Streptophyta</taxon>
        <taxon>Embryophyta</taxon>
        <taxon>Tracheophyta</taxon>
        <taxon>Spermatophyta</taxon>
        <taxon>Magnoliopsida</taxon>
        <taxon>eudicotyledons</taxon>
        <taxon>Gunneridae</taxon>
        <taxon>Pentapetalae</taxon>
        <taxon>Dilleniales</taxon>
        <taxon>Dilleniaceae</taxon>
        <taxon>Dillenia</taxon>
    </lineage>
</organism>
<dbReference type="EMBL" id="JBAMMX010000015">
    <property type="protein sequence ID" value="KAK6926170.1"/>
    <property type="molecule type" value="Genomic_DNA"/>
</dbReference>
<dbReference type="Pfam" id="PF02373">
    <property type="entry name" value="JmjC"/>
    <property type="match status" value="1"/>
</dbReference>
<dbReference type="PANTHER" id="PTHR10694:SF33">
    <property type="entry name" value="LYSINE-SPECIFIC DEMETHYLASE 5"/>
    <property type="match status" value="1"/>
</dbReference>
<dbReference type="PANTHER" id="PTHR10694">
    <property type="entry name" value="LYSINE-SPECIFIC DEMETHYLASE"/>
    <property type="match status" value="1"/>
</dbReference>
<dbReference type="Proteomes" id="UP001370490">
    <property type="component" value="Unassembled WGS sequence"/>
</dbReference>
<dbReference type="PROSITE" id="PS51184">
    <property type="entry name" value="JMJC"/>
    <property type="match status" value="1"/>
</dbReference>
<dbReference type="Pfam" id="PF02375">
    <property type="entry name" value="JmjN"/>
    <property type="match status" value="1"/>
</dbReference>
<dbReference type="GO" id="GO:0005634">
    <property type="term" value="C:nucleus"/>
    <property type="evidence" value="ECO:0007669"/>
    <property type="project" value="TreeGrafter"/>
</dbReference>
<proteinExistence type="predicted"/>
<comment type="caution">
    <text evidence="5">The sequence shown here is derived from an EMBL/GenBank/DDBJ whole genome shotgun (WGS) entry which is preliminary data.</text>
</comment>